<sequence>MSPKPQPYWNPDLQSAPFHNIQEFMPTKASRHQVHRQLRKVEFNVHEASITWLSQPLNALLTSGMKESIDARFVWEDVDADTFHGSWSTPTLEFHHHRPKREAGVRWYHMAHSHIYALAEKYSMDGLKALCVGRTQCSLARNPVQAEVVCALVDVLRFIWPQTTLGDAMCALVFRYILTNMSSMMSQPKLVELLEEIPEVSHALLLMIH</sequence>
<dbReference type="EMBL" id="LFIV01000015">
    <property type="protein sequence ID" value="KZL76396.1"/>
    <property type="molecule type" value="Genomic_DNA"/>
</dbReference>
<proteinExistence type="predicted"/>
<dbReference type="InterPro" id="IPR011333">
    <property type="entry name" value="SKP1/BTB/POZ_sf"/>
</dbReference>
<reference evidence="1 2" key="1">
    <citation type="submission" date="2015-06" db="EMBL/GenBank/DDBJ databases">
        <title>Survival trade-offs in plant roots during colonization by closely related pathogenic and mutualistic fungi.</title>
        <authorList>
            <person name="Hacquard S."/>
            <person name="Kracher B."/>
            <person name="Hiruma K."/>
            <person name="Weinman A."/>
            <person name="Muench P."/>
            <person name="Garrido Oter R."/>
            <person name="Ver Loren van Themaat E."/>
            <person name="Dallerey J.-F."/>
            <person name="Damm U."/>
            <person name="Henrissat B."/>
            <person name="Lespinet O."/>
            <person name="Thon M."/>
            <person name="Kemen E."/>
            <person name="McHardy A.C."/>
            <person name="Schulze-Lefert P."/>
            <person name="O'Connell R.J."/>
        </authorList>
    </citation>
    <scope>NUCLEOTIDE SEQUENCE [LARGE SCALE GENOMIC DNA]</scope>
    <source>
        <strain evidence="1 2">0861</strain>
    </source>
</reference>
<name>A0A166X9V9_9PEZI</name>
<evidence type="ECO:0000313" key="2">
    <source>
        <dbReference type="Proteomes" id="UP000076552"/>
    </source>
</evidence>
<evidence type="ECO:0000313" key="1">
    <source>
        <dbReference type="EMBL" id="KZL76396.1"/>
    </source>
</evidence>
<accession>A0A166X9V9</accession>
<keyword evidence="2" id="KW-1185">Reference proteome</keyword>
<gene>
    <name evidence="1" type="ORF">CT0861_03435</name>
</gene>
<dbReference type="Gene3D" id="3.30.710.10">
    <property type="entry name" value="Potassium Channel Kv1.1, Chain A"/>
    <property type="match status" value="1"/>
</dbReference>
<protein>
    <submittedName>
        <fullName evidence="1">Uncharacterized protein</fullName>
    </submittedName>
</protein>
<organism evidence="1 2">
    <name type="scientific">Colletotrichum tofieldiae</name>
    <dbReference type="NCBI Taxonomy" id="708197"/>
    <lineage>
        <taxon>Eukaryota</taxon>
        <taxon>Fungi</taxon>
        <taxon>Dikarya</taxon>
        <taxon>Ascomycota</taxon>
        <taxon>Pezizomycotina</taxon>
        <taxon>Sordariomycetes</taxon>
        <taxon>Hypocreomycetidae</taxon>
        <taxon>Glomerellales</taxon>
        <taxon>Glomerellaceae</taxon>
        <taxon>Colletotrichum</taxon>
        <taxon>Colletotrichum spaethianum species complex</taxon>
    </lineage>
</organism>
<comment type="caution">
    <text evidence="1">The sequence shown here is derived from an EMBL/GenBank/DDBJ whole genome shotgun (WGS) entry which is preliminary data.</text>
</comment>
<dbReference type="AlphaFoldDB" id="A0A166X9V9"/>
<dbReference type="Proteomes" id="UP000076552">
    <property type="component" value="Unassembled WGS sequence"/>
</dbReference>